<organism evidence="11 12">
    <name type="scientific">Yoonia maritima</name>
    <dbReference type="NCBI Taxonomy" id="1435347"/>
    <lineage>
        <taxon>Bacteria</taxon>
        <taxon>Pseudomonadati</taxon>
        <taxon>Pseudomonadota</taxon>
        <taxon>Alphaproteobacteria</taxon>
        <taxon>Rhodobacterales</taxon>
        <taxon>Paracoccaceae</taxon>
        <taxon>Yoonia</taxon>
    </lineage>
</organism>
<dbReference type="InterPro" id="IPR003442">
    <property type="entry name" value="T6A_TsaE"/>
</dbReference>
<dbReference type="PANTHER" id="PTHR33540:SF2">
    <property type="entry name" value="TRNA THREONYLCARBAMOYLADENOSINE BIOSYNTHESIS PROTEIN TSAE"/>
    <property type="match status" value="1"/>
</dbReference>
<keyword evidence="7" id="KW-0547">Nucleotide-binding</keyword>
<evidence type="ECO:0000256" key="8">
    <source>
        <dbReference type="ARBA" id="ARBA00022840"/>
    </source>
</evidence>
<keyword evidence="9" id="KW-0460">Magnesium</keyword>
<sequence>MNNMPITIALPNETDTVELASRIAPLLAPGDTLLLEGSIGAGKSAFARALIRARLGRMEDVPSPTFTLVQTYEDPEGDIWHCDLYRLTHPDEVFELGLDEAFTTAICLIEWPDRLGTDAPENALKLAFAAGDTEHSVQITTTPEWHDRLKAVL</sequence>
<evidence type="ECO:0000313" key="11">
    <source>
        <dbReference type="EMBL" id="PRY75760.1"/>
    </source>
</evidence>
<evidence type="ECO:0000256" key="9">
    <source>
        <dbReference type="ARBA" id="ARBA00022842"/>
    </source>
</evidence>
<evidence type="ECO:0000256" key="7">
    <source>
        <dbReference type="ARBA" id="ARBA00022741"/>
    </source>
</evidence>
<evidence type="ECO:0000256" key="6">
    <source>
        <dbReference type="ARBA" id="ARBA00022723"/>
    </source>
</evidence>
<reference evidence="11 12" key="1">
    <citation type="submission" date="2018-03" db="EMBL/GenBank/DDBJ databases">
        <title>Genomic Encyclopedia of Archaeal and Bacterial Type Strains, Phase II (KMG-II): from individual species to whole genera.</title>
        <authorList>
            <person name="Goeker M."/>
        </authorList>
    </citation>
    <scope>NUCLEOTIDE SEQUENCE [LARGE SCALE GENOMIC DNA]</scope>
    <source>
        <strain evidence="11 12">DSM 101533</strain>
    </source>
</reference>
<evidence type="ECO:0000313" key="12">
    <source>
        <dbReference type="Proteomes" id="UP000238007"/>
    </source>
</evidence>
<evidence type="ECO:0000256" key="4">
    <source>
        <dbReference type="ARBA" id="ARBA00022490"/>
    </source>
</evidence>
<keyword evidence="8" id="KW-0067">ATP-binding</keyword>
<dbReference type="EMBL" id="PVTP01000011">
    <property type="protein sequence ID" value="PRY75760.1"/>
    <property type="molecule type" value="Genomic_DNA"/>
</dbReference>
<dbReference type="Gene3D" id="3.40.50.300">
    <property type="entry name" value="P-loop containing nucleotide triphosphate hydrolases"/>
    <property type="match status" value="1"/>
</dbReference>
<proteinExistence type="inferred from homology"/>
<evidence type="ECO:0000256" key="10">
    <source>
        <dbReference type="ARBA" id="ARBA00032441"/>
    </source>
</evidence>
<dbReference type="AlphaFoldDB" id="A0A2T0VVS7"/>
<comment type="caution">
    <text evidence="11">The sequence shown here is derived from an EMBL/GenBank/DDBJ whole genome shotgun (WGS) entry which is preliminary data.</text>
</comment>
<dbReference type="PANTHER" id="PTHR33540">
    <property type="entry name" value="TRNA THREONYLCARBAMOYLADENOSINE BIOSYNTHESIS PROTEIN TSAE"/>
    <property type="match status" value="1"/>
</dbReference>
<dbReference type="GO" id="GO:0002949">
    <property type="term" value="P:tRNA threonylcarbamoyladenosine modification"/>
    <property type="evidence" value="ECO:0007669"/>
    <property type="project" value="InterPro"/>
</dbReference>
<dbReference type="Proteomes" id="UP000238007">
    <property type="component" value="Unassembled WGS sequence"/>
</dbReference>
<keyword evidence="5" id="KW-0819">tRNA processing</keyword>
<evidence type="ECO:0000256" key="3">
    <source>
        <dbReference type="ARBA" id="ARBA00019010"/>
    </source>
</evidence>
<dbReference type="Pfam" id="PF02367">
    <property type="entry name" value="TsaE"/>
    <property type="match status" value="1"/>
</dbReference>
<evidence type="ECO:0000256" key="2">
    <source>
        <dbReference type="ARBA" id="ARBA00007599"/>
    </source>
</evidence>
<evidence type="ECO:0000256" key="5">
    <source>
        <dbReference type="ARBA" id="ARBA00022694"/>
    </source>
</evidence>
<dbReference type="SUPFAM" id="SSF52540">
    <property type="entry name" value="P-loop containing nucleoside triphosphate hydrolases"/>
    <property type="match status" value="1"/>
</dbReference>
<keyword evidence="6" id="KW-0479">Metal-binding</keyword>
<dbReference type="GO" id="GO:0005737">
    <property type="term" value="C:cytoplasm"/>
    <property type="evidence" value="ECO:0007669"/>
    <property type="project" value="UniProtKB-SubCell"/>
</dbReference>
<dbReference type="RefSeq" id="WP_207766596.1">
    <property type="nucleotide sequence ID" value="NZ_PVTP01000011.1"/>
</dbReference>
<dbReference type="InterPro" id="IPR027417">
    <property type="entry name" value="P-loop_NTPase"/>
</dbReference>
<protein>
    <recommendedName>
        <fullName evidence="3">tRNA threonylcarbamoyladenosine biosynthesis protein TsaE</fullName>
    </recommendedName>
    <alternativeName>
        <fullName evidence="10">t(6)A37 threonylcarbamoyladenosine biosynthesis protein TsaE</fullName>
    </alternativeName>
</protein>
<accession>A0A2T0VVS7</accession>
<keyword evidence="4" id="KW-0963">Cytoplasm</keyword>
<name>A0A2T0VVS7_9RHOB</name>
<evidence type="ECO:0000256" key="1">
    <source>
        <dbReference type="ARBA" id="ARBA00004496"/>
    </source>
</evidence>
<comment type="similarity">
    <text evidence="2">Belongs to the TsaE family.</text>
</comment>
<keyword evidence="12" id="KW-1185">Reference proteome</keyword>
<dbReference type="GO" id="GO:0005524">
    <property type="term" value="F:ATP binding"/>
    <property type="evidence" value="ECO:0007669"/>
    <property type="project" value="UniProtKB-KW"/>
</dbReference>
<gene>
    <name evidence="11" type="ORF">CLV80_111111</name>
</gene>
<dbReference type="GO" id="GO:0046872">
    <property type="term" value="F:metal ion binding"/>
    <property type="evidence" value="ECO:0007669"/>
    <property type="project" value="UniProtKB-KW"/>
</dbReference>
<dbReference type="NCBIfam" id="TIGR00150">
    <property type="entry name" value="T6A_YjeE"/>
    <property type="match status" value="1"/>
</dbReference>
<comment type="subcellular location">
    <subcellularLocation>
        <location evidence="1">Cytoplasm</location>
    </subcellularLocation>
</comment>